<keyword evidence="1" id="KW-0175">Coiled coil</keyword>
<reference evidence="3" key="1">
    <citation type="submission" date="2017-04" db="EMBL/GenBank/DDBJ databases">
        <title>Population genomics of picophytoplankton unveils novel chromosome hypervariability.</title>
        <authorList>
            <consortium name="DOE Joint Genome Institute"/>
            <person name="Blanc-Mathieu R."/>
            <person name="Krasovec M."/>
            <person name="Hebrard M."/>
            <person name="Yau S."/>
            <person name="Desgranges E."/>
            <person name="Martin J."/>
            <person name="Schackwitz W."/>
            <person name="Kuo A."/>
            <person name="Salin G."/>
            <person name="Donnadieu C."/>
            <person name="Desdevises Y."/>
            <person name="Sanchez-Ferandin S."/>
            <person name="Moreau H."/>
            <person name="Rivals E."/>
            <person name="Grigoriev I.V."/>
            <person name="Grimsley N."/>
            <person name="Eyre-Walker A."/>
            <person name="Piganeau G."/>
        </authorList>
    </citation>
    <scope>NUCLEOTIDE SEQUENCE [LARGE SCALE GENOMIC DNA]</scope>
    <source>
        <strain evidence="3">RCC 1115</strain>
    </source>
</reference>
<protein>
    <submittedName>
        <fullName evidence="3">Uncharacterized protein</fullName>
    </submittedName>
</protein>
<sequence>MRVTTSSLLAQLSHDCARAFDPRCDHGATTRYVDDCVGTTETLLGRLDEIERAIVRCRDAAENAKEEQGEALKRTVASLESDYALIDSVEEALRSIERACGSLEDALRDAERNGKTVQSGLDGEAIRKKLTAMMSRVRSVTTETMNRIPASAGSGRSSEAVASPRGTSGDPTSPTSPSGYYFGEEEDEKEEDTNGSGTDVVRAKVSAIAASANKFVGSLADGFKAFRVGTSKSAESEPKDTNDDAEIENAE</sequence>
<evidence type="ECO:0000313" key="3">
    <source>
        <dbReference type="EMBL" id="OUS43147.1"/>
    </source>
</evidence>
<dbReference type="Proteomes" id="UP000195557">
    <property type="component" value="Unassembled WGS sequence"/>
</dbReference>
<organism evidence="3">
    <name type="scientific">Ostreococcus tauri</name>
    <name type="common">Marine green alga</name>
    <dbReference type="NCBI Taxonomy" id="70448"/>
    <lineage>
        <taxon>Eukaryota</taxon>
        <taxon>Viridiplantae</taxon>
        <taxon>Chlorophyta</taxon>
        <taxon>Mamiellophyceae</taxon>
        <taxon>Mamiellales</taxon>
        <taxon>Bathycoccaceae</taxon>
        <taxon>Ostreococcus</taxon>
    </lineage>
</organism>
<evidence type="ECO:0000256" key="1">
    <source>
        <dbReference type="SAM" id="Coils"/>
    </source>
</evidence>
<feature type="coiled-coil region" evidence="1">
    <location>
        <begin position="47"/>
        <end position="113"/>
    </location>
</feature>
<evidence type="ECO:0000256" key="2">
    <source>
        <dbReference type="SAM" id="MobiDB-lite"/>
    </source>
</evidence>
<dbReference type="EMBL" id="KZ155835">
    <property type="protein sequence ID" value="OUS43147.1"/>
    <property type="molecule type" value="Genomic_DNA"/>
</dbReference>
<proteinExistence type="predicted"/>
<dbReference type="AlphaFoldDB" id="A0A1Y5I318"/>
<accession>A0A1Y5I318</accession>
<feature type="region of interest" description="Disordered" evidence="2">
    <location>
        <begin position="138"/>
        <end position="198"/>
    </location>
</feature>
<feature type="compositionally biased region" description="Low complexity" evidence="2">
    <location>
        <begin position="163"/>
        <end position="179"/>
    </location>
</feature>
<name>A0A1Y5I318_OSTTA</name>
<gene>
    <name evidence="3" type="ORF">BE221DRAFT_147997</name>
</gene>
<feature type="region of interest" description="Disordered" evidence="2">
    <location>
        <begin position="228"/>
        <end position="251"/>
    </location>
</feature>
<feature type="compositionally biased region" description="Acidic residues" evidence="2">
    <location>
        <begin position="183"/>
        <end position="193"/>
    </location>
</feature>